<gene>
    <name evidence="1" type="ORF">H6F44_07310</name>
</gene>
<dbReference type="SUPFAM" id="SSF55486">
    <property type="entry name" value="Metalloproteases ('zincins'), catalytic domain"/>
    <property type="match status" value="1"/>
</dbReference>
<organism evidence="1 2">
    <name type="scientific">Pseudanabaena cinerea FACHB-1277</name>
    <dbReference type="NCBI Taxonomy" id="2949581"/>
    <lineage>
        <taxon>Bacteria</taxon>
        <taxon>Bacillati</taxon>
        <taxon>Cyanobacteriota</taxon>
        <taxon>Cyanophyceae</taxon>
        <taxon>Pseudanabaenales</taxon>
        <taxon>Pseudanabaenaceae</taxon>
        <taxon>Pseudanabaena</taxon>
        <taxon>Pseudanabaena cinerea</taxon>
    </lineage>
</organism>
<dbReference type="InterPro" id="IPR024079">
    <property type="entry name" value="MetalloPept_cat_dom_sf"/>
</dbReference>
<name>A0A926Z7I2_9CYAN</name>
<protein>
    <submittedName>
        <fullName evidence="1">Uncharacterized protein</fullName>
    </submittedName>
</protein>
<dbReference type="Proteomes" id="UP000631421">
    <property type="component" value="Unassembled WGS sequence"/>
</dbReference>
<dbReference type="RefSeq" id="WP_190350294.1">
    <property type="nucleotide sequence ID" value="NZ_JACJPY010000015.1"/>
</dbReference>
<reference evidence="1" key="1">
    <citation type="journal article" date="2015" name="ISME J.">
        <title>Draft Genome Sequence of Streptomyces incarnatus NRRL8089, which Produces the Nucleoside Antibiotic Sinefungin.</title>
        <authorList>
            <person name="Oshima K."/>
            <person name="Hattori M."/>
            <person name="Shimizu H."/>
            <person name="Fukuda K."/>
            <person name="Nemoto M."/>
            <person name="Inagaki K."/>
            <person name="Tamura T."/>
        </authorList>
    </citation>
    <scope>NUCLEOTIDE SEQUENCE</scope>
    <source>
        <strain evidence="1">FACHB-1277</strain>
    </source>
</reference>
<keyword evidence="2" id="KW-1185">Reference proteome</keyword>
<proteinExistence type="predicted"/>
<evidence type="ECO:0000313" key="1">
    <source>
        <dbReference type="EMBL" id="MBD2149929.1"/>
    </source>
</evidence>
<dbReference type="Gene3D" id="3.40.390.10">
    <property type="entry name" value="Collagenase (Catalytic Domain)"/>
    <property type="match status" value="1"/>
</dbReference>
<accession>A0A926Z7I2</accession>
<comment type="caution">
    <text evidence="1">The sequence shown here is derived from an EMBL/GenBank/DDBJ whole genome shotgun (WGS) entry which is preliminary data.</text>
</comment>
<sequence>MKSQIKFLKFLLIGFLLSIILMFAVPSVAETFLNTAYIRPRTLVFAKGNFWVYAHNNFSPSQQTMIKSASNKLHEQMNNPSQRSKLIDCGLRRTVRAKPSKQVVDNQLKQVFVNPASGNRPIKATVAYMWGEKEVVGRGTLGSGEFPEKGDLLRVAFNSDYFGDSSQFSLRNDVDYWSATLLHEILHNLGYEHPQPKGDFITEFDLCVNFNGSIPQRFGLNGGTEDNIDDVYFRMRK</sequence>
<dbReference type="EMBL" id="JACJPY010000015">
    <property type="protein sequence ID" value="MBD2149929.1"/>
    <property type="molecule type" value="Genomic_DNA"/>
</dbReference>
<dbReference type="GO" id="GO:0008237">
    <property type="term" value="F:metallopeptidase activity"/>
    <property type="evidence" value="ECO:0007669"/>
    <property type="project" value="InterPro"/>
</dbReference>
<dbReference type="AlphaFoldDB" id="A0A926Z7I2"/>
<evidence type="ECO:0000313" key="2">
    <source>
        <dbReference type="Proteomes" id="UP000631421"/>
    </source>
</evidence>
<reference evidence="1" key="2">
    <citation type="submission" date="2020-08" db="EMBL/GenBank/DDBJ databases">
        <authorList>
            <person name="Chen M."/>
            <person name="Teng W."/>
            <person name="Zhao L."/>
            <person name="Hu C."/>
            <person name="Zhou Y."/>
            <person name="Han B."/>
            <person name="Song L."/>
            <person name="Shu W."/>
        </authorList>
    </citation>
    <scope>NUCLEOTIDE SEQUENCE</scope>
    <source>
        <strain evidence="1">FACHB-1277</strain>
    </source>
</reference>